<dbReference type="AlphaFoldDB" id="A0A0K6HRS2"/>
<protein>
    <recommendedName>
        <fullName evidence="8">Ribonuclease VapC</fullName>
        <shortName evidence="8">RNase VapC</shortName>
        <ecNumber evidence="8">3.1.-.-</ecNumber>
    </recommendedName>
    <alternativeName>
        <fullName evidence="8">Toxin VapC</fullName>
    </alternativeName>
</protein>
<dbReference type="InterPro" id="IPR050556">
    <property type="entry name" value="Type_II_TA_system_RNase"/>
</dbReference>
<evidence type="ECO:0000256" key="1">
    <source>
        <dbReference type="ARBA" id="ARBA00001946"/>
    </source>
</evidence>
<dbReference type="PANTHER" id="PTHR33653:SF1">
    <property type="entry name" value="RIBONUCLEASE VAPC2"/>
    <property type="match status" value="1"/>
</dbReference>
<dbReference type="Pfam" id="PF01850">
    <property type="entry name" value="PIN"/>
    <property type="match status" value="1"/>
</dbReference>
<proteinExistence type="inferred from homology"/>
<keyword evidence="11" id="KW-1185">Reference proteome</keyword>
<dbReference type="OrthoDB" id="9811788at2"/>
<reference evidence="11" key="1">
    <citation type="submission" date="2015-08" db="EMBL/GenBank/DDBJ databases">
        <authorList>
            <person name="Varghese N."/>
        </authorList>
    </citation>
    <scope>NUCLEOTIDE SEQUENCE [LARGE SCALE GENOMIC DNA]</scope>
    <source>
        <strain evidence="11">DSM 18181</strain>
    </source>
</reference>
<dbReference type="PANTHER" id="PTHR33653">
    <property type="entry name" value="RIBONUCLEASE VAPC2"/>
    <property type="match status" value="1"/>
</dbReference>
<dbReference type="InterPro" id="IPR002716">
    <property type="entry name" value="PIN_dom"/>
</dbReference>
<organism evidence="10 11">
    <name type="scientific">Thiomonas bhubaneswarensis</name>
    <dbReference type="NCBI Taxonomy" id="339866"/>
    <lineage>
        <taxon>Bacteria</taxon>
        <taxon>Pseudomonadati</taxon>
        <taxon>Pseudomonadota</taxon>
        <taxon>Betaproteobacteria</taxon>
        <taxon>Burkholderiales</taxon>
        <taxon>Thiomonas</taxon>
    </lineage>
</organism>
<evidence type="ECO:0000256" key="5">
    <source>
        <dbReference type="ARBA" id="ARBA00022801"/>
    </source>
</evidence>
<keyword evidence="5 8" id="KW-0378">Hydrolase</keyword>
<keyword evidence="3 8" id="KW-0540">Nuclease</keyword>
<evidence type="ECO:0000256" key="7">
    <source>
        <dbReference type="ARBA" id="ARBA00038093"/>
    </source>
</evidence>
<dbReference type="HAMAP" id="MF_00265">
    <property type="entry name" value="VapC_Nob1"/>
    <property type="match status" value="1"/>
</dbReference>
<dbReference type="GO" id="GO:0016787">
    <property type="term" value="F:hydrolase activity"/>
    <property type="evidence" value="ECO:0007669"/>
    <property type="project" value="UniProtKB-KW"/>
</dbReference>
<keyword evidence="8" id="KW-0800">Toxin</keyword>
<accession>A0A0K6HRS2</accession>
<keyword evidence="4 8" id="KW-0479">Metal-binding</keyword>
<dbReference type="EC" id="3.1.-.-" evidence="8"/>
<evidence type="ECO:0000256" key="3">
    <source>
        <dbReference type="ARBA" id="ARBA00022722"/>
    </source>
</evidence>
<evidence type="ECO:0000256" key="4">
    <source>
        <dbReference type="ARBA" id="ARBA00022723"/>
    </source>
</evidence>
<dbReference type="GO" id="GO:0004540">
    <property type="term" value="F:RNA nuclease activity"/>
    <property type="evidence" value="ECO:0007669"/>
    <property type="project" value="InterPro"/>
</dbReference>
<dbReference type="Proteomes" id="UP000183649">
    <property type="component" value="Unassembled WGS sequence"/>
</dbReference>
<dbReference type="GO" id="GO:0090729">
    <property type="term" value="F:toxin activity"/>
    <property type="evidence" value="ECO:0007669"/>
    <property type="project" value="UniProtKB-KW"/>
</dbReference>
<sequence length="133" mass="14561">MILVDSSVWIDFFRGERAGASGALARCLGDSSVEVGMADLVLFEVLRGFRPGRAADAAEQLMRALPQVSLGGEDQAVQAAHLYRRLRLQGRSVRSPVDVLLASFCMAQGHTLLHRDADFEAFKMVGDIDTWPQ</sequence>
<dbReference type="RefSeq" id="WP_055449199.1">
    <property type="nucleotide sequence ID" value="NZ_CYHF01000001.1"/>
</dbReference>
<dbReference type="STRING" id="339866.GCA_001418255_00246"/>
<dbReference type="Gene3D" id="3.40.50.1010">
    <property type="entry name" value="5'-nuclease"/>
    <property type="match status" value="1"/>
</dbReference>
<comment type="cofactor">
    <cofactor evidence="1 8">
        <name>Mg(2+)</name>
        <dbReference type="ChEBI" id="CHEBI:18420"/>
    </cofactor>
</comment>
<gene>
    <name evidence="8" type="primary">vapC</name>
    <name evidence="10" type="ORF">Ga0061069_101248</name>
</gene>
<dbReference type="GO" id="GO:0000287">
    <property type="term" value="F:magnesium ion binding"/>
    <property type="evidence" value="ECO:0007669"/>
    <property type="project" value="UniProtKB-UniRule"/>
</dbReference>
<evidence type="ECO:0000256" key="8">
    <source>
        <dbReference type="HAMAP-Rule" id="MF_00265"/>
    </source>
</evidence>
<comment type="similarity">
    <text evidence="7 8">Belongs to the PINc/VapC protein family.</text>
</comment>
<feature type="binding site" evidence="8">
    <location>
        <position position="5"/>
    </location>
    <ligand>
        <name>Mg(2+)</name>
        <dbReference type="ChEBI" id="CHEBI:18420"/>
    </ligand>
</feature>
<evidence type="ECO:0000313" key="11">
    <source>
        <dbReference type="Proteomes" id="UP000183649"/>
    </source>
</evidence>
<evidence type="ECO:0000259" key="9">
    <source>
        <dbReference type="Pfam" id="PF01850"/>
    </source>
</evidence>
<evidence type="ECO:0000313" key="10">
    <source>
        <dbReference type="EMBL" id="CUA93488.1"/>
    </source>
</evidence>
<evidence type="ECO:0000256" key="2">
    <source>
        <dbReference type="ARBA" id="ARBA00022649"/>
    </source>
</evidence>
<name>A0A0K6HRS2_9BURK</name>
<dbReference type="SUPFAM" id="SSF88723">
    <property type="entry name" value="PIN domain-like"/>
    <property type="match status" value="1"/>
</dbReference>
<dbReference type="InterPro" id="IPR029060">
    <property type="entry name" value="PIN-like_dom_sf"/>
</dbReference>
<evidence type="ECO:0000256" key="6">
    <source>
        <dbReference type="ARBA" id="ARBA00022842"/>
    </source>
</evidence>
<feature type="domain" description="PIN" evidence="9">
    <location>
        <begin position="2"/>
        <end position="121"/>
    </location>
</feature>
<dbReference type="EMBL" id="CYHF01000001">
    <property type="protein sequence ID" value="CUA93488.1"/>
    <property type="molecule type" value="Genomic_DNA"/>
</dbReference>
<keyword evidence="6 8" id="KW-0460">Magnesium</keyword>
<keyword evidence="2 8" id="KW-1277">Toxin-antitoxin system</keyword>
<dbReference type="InterPro" id="IPR022907">
    <property type="entry name" value="VapC_family"/>
</dbReference>
<feature type="binding site" evidence="8">
    <location>
        <position position="98"/>
    </location>
    <ligand>
        <name>Mg(2+)</name>
        <dbReference type="ChEBI" id="CHEBI:18420"/>
    </ligand>
</feature>
<comment type="function">
    <text evidence="8">Toxic component of a toxin-antitoxin (TA) system. An RNase.</text>
</comment>